<comment type="subcellular location">
    <subcellularLocation>
        <location evidence="1">Periplasm</location>
    </subcellularLocation>
</comment>
<feature type="signal peptide" evidence="3">
    <location>
        <begin position="1"/>
        <end position="26"/>
    </location>
</feature>
<evidence type="ECO:0000313" key="5">
    <source>
        <dbReference type="Proteomes" id="UP000201838"/>
    </source>
</evidence>
<evidence type="ECO:0000256" key="1">
    <source>
        <dbReference type="ARBA" id="ARBA00004418"/>
    </source>
</evidence>
<name>A0A238J4R6_9RHOB</name>
<dbReference type="Pfam" id="PF13416">
    <property type="entry name" value="SBP_bac_8"/>
    <property type="match status" value="1"/>
</dbReference>
<protein>
    <submittedName>
        <fullName evidence="4">sn-glycerol-3-phosphate-binding periplasmic protein UgpB</fullName>
    </submittedName>
</protein>
<gene>
    <name evidence="4" type="primary">ugpB_1</name>
    <name evidence="4" type="ORF">BOA8489_03893</name>
</gene>
<dbReference type="EMBL" id="FXXQ01000026">
    <property type="protein sequence ID" value="SMX25749.1"/>
    <property type="molecule type" value="Genomic_DNA"/>
</dbReference>
<dbReference type="AlphaFoldDB" id="A0A238J4R6"/>
<reference evidence="4 5" key="1">
    <citation type="submission" date="2017-05" db="EMBL/GenBank/DDBJ databases">
        <authorList>
            <person name="Song R."/>
            <person name="Chenine A.L."/>
            <person name="Ruprecht R.M."/>
        </authorList>
    </citation>
    <scope>NUCLEOTIDE SEQUENCE [LARGE SCALE GENOMIC DNA]</scope>
    <source>
        <strain evidence="4 5">CECT 8489</strain>
    </source>
</reference>
<keyword evidence="5" id="KW-1185">Reference proteome</keyword>
<dbReference type="Proteomes" id="UP000201838">
    <property type="component" value="Unassembled WGS sequence"/>
</dbReference>
<dbReference type="InterPro" id="IPR006059">
    <property type="entry name" value="SBP"/>
</dbReference>
<keyword evidence="3" id="KW-0732">Signal</keyword>
<dbReference type="PANTHER" id="PTHR43649">
    <property type="entry name" value="ARABINOSE-BINDING PROTEIN-RELATED"/>
    <property type="match status" value="1"/>
</dbReference>
<dbReference type="RefSeq" id="WP_245813986.1">
    <property type="nucleotide sequence ID" value="NZ_FXXQ01000026.1"/>
</dbReference>
<sequence length="428" mass="46246">MTRLKSYATLLGATALTLTGVASVSAADLEFYFPVGVNAPAVETIQALTDEWAAANPQHTVKAVYAGNYEETTTKALTAANAGQPPQVAVLLSIDLFTLIEEDVILPISDIANSEEDKEWISGFYPAFMSDAQFEGKTYAIPFQRSTPVYYYNKDAFREAGLDPEAPPKTWDEMIEVGKALTVKDDNGNVTRWGTRIPTLGLGGAWLFGGLVVSKGDVLTTETGIEARMDTPATLASLEFLLRLAQEEVMAPGGITWGDTPKAFLEGQTASMWTSTGNLAFIEENAEFDWGVGFLPGGDGPGAPIGGGNFYVFQDTTEEEREAALDFIKFMTSPDSAAKWSIATGYVAPRPDTWETPEMKAYAERLPQALVALDQLAYAEREFATFQRAKVTQYLVDAIESVVTGNAEPAEALSKAQEGADKVLGDYQ</sequence>
<organism evidence="4 5">
    <name type="scientific">Boseongicola aestuarii</name>
    <dbReference type="NCBI Taxonomy" id="1470561"/>
    <lineage>
        <taxon>Bacteria</taxon>
        <taxon>Pseudomonadati</taxon>
        <taxon>Pseudomonadota</taxon>
        <taxon>Alphaproteobacteria</taxon>
        <taxon>Rhodobacterales</taxon>
        <taxon>Paracoccaceae</taxon>
        <taxon>Boseongicola</taxon>
    </lineage>
</organism>
<dbReference type="Gene3D" id="3.40.190.10">
    <property type="entry name" value="Periplasmic binding protein-like II"/>
    <property type="match status" value="2"/>
</dbReference>
<dbReference type="InterPro" id="IPR050490">
    <property type="entry name" value="Bact_solute-bd_prot1"/>
</dbReference>
<dbReference type="PANTHER" id="PTHR43649:SF30">
    <property type="entry name" value="ABC TRANSPORTER SUBSTRATE-BINDING PROTEIN"/>
    <property type="match status" value="1"/>
</dbReference>
<dbReference type="CDD" id="cd14748">
    <property type="entry name" value="PBP2_UgpB"/>
    <property type="match status" value="1"/>
</dbReference>
<feature type="chain" id="PRO_5012059580" evidence="3">
    <location>
        <begin position="27"/>
        <end position="428"/>
    </location>
</feature>
<evidence type="ECO:0000256" key="2">
    <source>
        <dbReference type="ARBA" id="ARBA00008520"/>
    </source>
</evidence>
<dbReference type="SUPFAM" id="SSF53850">
    <property type="entry name" value="Periplasmic binding protein-like II"/>
    <property type="match status" value="1"/>
</dbReference>
<comment type="similarity">
    <text evidence="2">Belongs to the bacterial solute-binding protein 1 family.</text>
</comment>
<proteinExistence type="inferred from homology"/>
<evidence type="ECO:0000313" key="4">
    <source>
        <dbReference type="EMBL" id="SMX25749.1"/>
    </source>
</evidence>
<accession>A0A238J4R6</accession>
<dbReference type="GO" id="GO:0042597">
    <property type="term" value="C:periplasmic space"/>
    <property type="evidence" value="ECO:0007669"/>
    <property type="project" value="UniProtKB-SubCell"/>
</dbReference>
<evidence type="ECO:0000256" key="3">
    <source>
        <dbReference type="SAM" id="SignalP"/>
    </source>
</evidence>